<accession>A0A6B0UW33</accession>
<organism evidence="2">
    <name type="scientific">Ixodes ricinus</name>
    <name type="common">Common tick</name>
    <name type="synonym">Acarus ricinus</name>
    <dbReference type="NCBI Taxonomy" id="34613"/>
    <lineage>
        <taxon>Eukaryota</taxon>
        <taxon>Metazoa</taxon>
        <taxon>Ecdysozoa</taxon>
        <taxon>Arthropoda</taxon>
        <taxon>Chelicerata</taxon>
        <taxon>Arachnida</taxon>
        <taxon>Acari</taxon>
        <taxon>Parasitiformes</taxon>
        <taxon>Ixodida</taxon>
        <taxon>Ixodoidea</taxon>
        <taxon>Ixodidae</taxon>
        <taxon>Ixodinae</taxon>
        <taxon>Ixodes</taxon>
    </lineage>
</organism>
<name>A0A6B0UW33_IXORI</name>
<protein>
    <submittedName>
        <fullName evidence="2">Putative secreted protein</fullName>
    </submittedName>
</protein>
<evidence type="ECO:0000313" key="2">
    <source>
        <dbReference type="EMBL" id="MXU93999.1"/>
    </source>
</evidence>
<reference evidence="2" key="1">
    <citation type="submission" date="2019-12" db="EMBL/GenBank/DDBJ databases">
        <title>An insight into the sialome of adult female Ixodes ricinus ticks feeding for 6 days.</title>
        <authorList>
            <person name="Perner J."/>
            <person name="Ribeiro J.M.C."/>
        </authorList>
    </citation>
    <scope>NUCLEOTIDE SEQUENCE</scope>
    <source>
        <strain evidence="2">Semi-engorged</strain>
        <tissue evidence="2">Salivary glands</tissue>
    </source>
</reference>
<proteinExistence type="predicted"/>
<sequence>MYGCSPPHSCSMPVLYLSLAVATAARLLASAVASSIDLGSGSSSPLKMFTYTWKYSSSSLQVTLRPLISFTSRRSGASTLGTRLRSCSLKASSMSASRPSKAGAVATLRPGWGMRKQPISEKQERMCLRSCCSSWCWRSEMSRRRSRIVWPPSAP</sequence>
<dbReference type="EMBL" id="GIFC01011916">
    <property type="protein sequence ID" value="MXU93999.1"/>
    <property type="molecule type" value="Transcribed_RNA"/>
</dbReference>
<evidence type="ECO:0000256" key="1">
    <source>
        <dbReference type="SAM" id="SignalP"/>
    </source>
</evidence>
<keyword evidence="1" id="KW-0732">Signal</keyword>
<feature type="chain" id="PRO_5025493107" evidence="1">
    <location>
        <begin position="25"/>
        <end position="155"/>
    </location>
</feature>
<dbReference type="AlphaFoldDB" id="A0A6B0UW33"/>
<feature type="signal peptide" evidence="1">
    <location>
        <begin position="1"/>
        <end position="24"/>
    </location>
</feature>